<name>L5LD53_MYODS</name>
<proteinExistence type="predicted"/>
<organism evidence="1 2">
    <name type="scientific">Myotis davidii</name>
    <name type="common">David's myotis</name>
    <dbReference type="NCBI Taxonomy" id="225400"/>
    <lineage>
        <taxon>Eukaryota</taxon>
        <taxon>Metazoa</taxon>
        <taxon>Chordata</taxon>
        <taxon>Craniata</taxon>
        <taxon>Vertebrata</taxon>
        <taxon>Euteleostomi</taxon>
        <taxon>Mammalia</taxon>
        <taxon>Eutheria</taxon>
        <taxon>Laurasiatheria</taxon>
        <taxon>Chiroptera</taxon>
        <taxon>Yangochiroptera</taxon>
        <taxon>Vespertilionidae</taxon>
        <taxon>Myotis</taxon>
    </lineage>
</organism>
<dbReference type="AlphaFoldDB" id="L5LD53"/>
<accession>L5LD53</accession>
<evidence type="ECO:0000313" key="1">
    <source>
        <dbReference type="EMBL" id="ELK24274.1"/>
    </source>
</evidence>
<dbReference type="EMBL" id="KB112964">
    <property type="protein sequence ID" value="ELK24274.1"/>
    <property type="molecule type" value="Genomic_DNA"/>
</dbReference>
<evidence type="ECO:0000313" key="2">
    <source>
        <dbReference type="Proteomes" id="UP000010556"/>
    </source>
</evidence>
<sequence>MLSPPSNQQSPSESRGALPALVVVSEDKDLDTTILMPAIHLLDLNTVILGML</sequence>
<reference evidence="2" key="1">
    <citation type="journal article" date="2013" name="Science">
        <title>Comparative analysis of bat genomes provides insight into the evolution of flight and immunity.</title>
        <authorList>
            <person name="Zhang G."/>
            <person name="Cowled C."/>
            <person name="Shi Z."/>
            <person name="Huang Z."/>
            <person name="Bishop-Lilly K.A."/>
            <person name="Fang X."/>
            <person name="Wynne J.W."/>
            <person name="Xiong Z."/>
            <person name="Baker M.L."/>
            <person name="Zhao W."/>
            <person name="Tachedjian M."/>
            <person name="Zhu Y."/>
            <person name="Zhou P."/>
            <person name="Jiang X."/>
            <person name="Ng J."/>
            <person name="Yang L."/>
            <person name="Wu L."/>
            <person name="Xiao J."/>
            <person name="Feng Y."/>
            <person name="Chen Y."/>
            <person name="Sun X."/>
            <person name="Zhang Y."/>
            <person name="Marsh G.A."/>
            <person name="Crameri G."/>
            <person name="Broder C.C."/>
            <person name="Frey K.G."/>
            <person name="Wang L.F."/>
            <person name="Wang J."/>
        </authorList>
    </citation>
    <scope>NUCLEOTIDE SEQUENCE [LARGE SCALE GENOMIC DNA]</scope>
</reference>
<gene>
    <name evidence="1" type="ORF">MDA_GLEAN10017833</name>
</gene>
<dbReference type="Proteomes" id="UP000010556">
    <property type="component" value="Unassembled WGS sequence"/>
</dbReference>
<protein>
    <submittedName>
        <fullName evidence="1">Uncharacterized protein</fullName>
    </submittedName>
</protein>
<keyword evidence="2" id="KW-1185">Reference proteome</keyword>